<dbReference type="SUPFAM" id="SSF50998">
    <property type="entry name" value="Quinoprotein alcohol dehydrogenase-like"/>
    <property type="match status" value="1"/>
</dbReference>
<reference evidence="4" key="1">
    <citation type="submission" date="2021-04" db="EMBL/GenBank/DDBJ databases">
        <authorList>
            <consortium name="Molecular Ecology Group"/>
        </authorList>
    </citation>
    <scope>NUCLEOTIDE SEQUENCE</scope>
</reference>
<dbReference type="AlphaFoldDB" id="A0A8S3YLS8"/>
<organism evidence="4 5">
    <name type="scientific">Candidula unifasciata</name>
    <dbReference type="NCBI Taxonomy" id="100452"/>
    <lineage>
        <taxon>Eukaryota</taxon>
        <taxon>Metazoa</taxon>
        <taxon>Spiralia</taxon>
        <taxon>Lophotrochozoa</taxon>
        <taxon>Mollusca</taxon>
        <taxon>Gastropoda</taxon>
        <taxon>Heterobranchia</taxon>
        <taxon>Euthyneura</taxon>
        <taxon>Panpulmonata</taxon>
        <taxon>Eupulmonata</taxon>
        <taxon>Stylommatophora</taxon>
        <taxon>Helicina</taxon>
        <taxon>Helicoidea</taxon>
        <taxon>Geomitridae</taxon>
        <taxon>Candidula</taxon>
    </lineage>
</organism>
<dbReference type="Pfam" id="PF25469">
    <property type="entry name" value="WHD_NWD1"/>
    <property type="match status" value="1"/>
</dbReference>
<evidence type="ECO:0000313" key="5">
    <source>
        <dbReference type="Proteomes" id="UP000678393"/>
    </source>
</evidence>
<protein>
    <recommendedName>
        <fullName evidence="3">NWD1/2-like winged helix-turn-helix domain-containing protein</fullName>
    </recommendedName>
</protein>
<dbReference type="OrthoDB" id="6134417at2759"/>
<dbReference type="PANTHER" id="PTHR19871">
    <property type="entry name" value="BETA TRANSDUCIN-RELATED PROTEIN"/>
    <property type="match status" value="1"/>
</dbReference>
<evidence type="ECO:0000256" key="1">
    <source>
        <dbReference type="ARBA" id="ARBA00022574"/>
    </source>
</evidence>
<accession>A0A8S3YLS8</accession>
<dbReference type="InterPro" id="IPR015943">
    <property type="entry name" value="WD40/YVTN_repeat-like_dom_sf"/>
</dbReference>
<dbReference type="EMBL" id="CAJHNH020000249">
    <property type="protein sequence ID" value="CAG5116392.1"/>
    <property type="molecule type" value="Genomic_DNA"/>
</dbReference>
<evidence type="ECO:0000259" key="3">
    <source>
        <dbReference type="Pfam" id="PF25469"/>
    </source>
</evidence>
<dbReference type="PANTHER" id="PTHR19871:SF45">
    <property type="entry name" value="NACHT DOMAIN-CONTAINING PROTEIN"/>
    <property type="match status" value="1"/>
</dbReference>
<sequence>MRDAFYVKASSWDTQGLLDVFTSRMNMKKRTLTEPQNESVMAAITQCPLPMYATSTAKIACTWGALTEVKEDDLPSSLEGIVNKLFDHLERCIPPNCFSAMMSYITLSIGGISKWEMADLISVNDSVLTSIYSDVKHPPIHRAPPILWKLITFYLRNHLNMFLSMRFYTYSWTSNSFRKLAALRYAVSATASKKLHTEMCDYFLGRWACKKISGSGAEGEKRHLQERFVMPQPDAFGKHLNVRKFMCLPFHVMHASSKHAHTLETYIFNLPWVEKKLDSTSVPQVVCDLEHAKLLDSICSGKIKALQQAVLQSFCVLQVQGRQIYKCLQHLMTYTSEPNDHDDKSQSKSNNGLTKLLAWFSRPPVPLLHTLDCSNVSLSQISNSSTSVPFVDAIVPVSNDVHEAHIIYTLSSQNEIRVINVVTNQVVRTLRGVDAPKHVIMLDSTRAVVLCNRELAVIDLDRGVLLMKLRGVLNLRMPFFGLQCDQKVVALSRDRMVVNILDISTGGIVATFKAGETRFLDSLIISGDGKILVCGDETQKPFPLLVWSLEQSKLLHDIRMPQHEFITQHADITHNGQYLACLCREITDSTSNFVVVYDLVSGHLFKKFKMNGACTTVSLASKTMSVIVALDTGQLAVWDLVLGSHKFLIDGAPVAINNIRLTPDESMCLTTHREDSSISSHTLSLWNLNAGHFEACHTFDCPITCAQFTPDGHMILAGIKGHPYPIRLLYVPEGKDLTITKAQWEKEKDAANAVFGDVSRKELVINMAMEAT</sequence>
<keyword evidence="5" id="KW-1185">Reference proteome</keyword>
<proteinExistence type="predicted"/>
<dbReference type="Gene3D" id="2.130.10.10">
    <property type="entry name" value="YVTN repeat-like/Quinoprotein amine dehydrogenase"/>
    <property type="match status" value="2"/>
</dbReference>
<evidence type="ECO:0000313" key="4">
    <source>
        <dbReference type="EMBL" id="CAG5116392.1"/>
    </source>
</evidence>
<dbReference type="InterPro" id="IPR011047">
    <property type="entry name" value="Quinoprotein_ADH-like_sf"/>
</dbReference>
<keyword evidence="1" id="KW-0853">WD repeat</keyword>
<comment type="caution">
    <text evidence="4">The sequence shown here is derived from an EMBL/GenBank/DDBJ whole genome shotgun (WGS) entry which is preliminary data.</text>
</comment>
<gene>
    <name evidence="4" type="ORF">CUNI_LOCUS1950</name>
</gene>
<feature type="domain" description="NWD1/2-like winged helix-turn-helix" evidence="3">
    <location>
        <begin position="76"/>
        <end position="190"/>
    </location>
</feature>
<evidence type="ECO:0000256" key="2">
    <source>
        <dbReference type="ARBA" id="ARBA00022737"/>
    </source>
</evidence>
<dbReference type="InterPro" id="IPR057588">
    <property type="entry name" value="NWD1/2-like_WH"/>
</dbReference>
<dbReference type="Proteomes" id="UP000678393">
    <property type="component" value="Unassembled WGS sequence"/>
</dbReference>
<name>A0A8S3YLS8_9EUPU</name>
<keyword evidence="2" id="KW-0677">Repeat</keyword>
<dbReference type="InterPro" id="IPR052752">
    <property type="entry name" value="NACHT-WD_repeat"/>
</dbReference>